<evidence type="ECO:0000259" key="1">
    <source>
        <dbReference type="PROSITE" id="PS50280"/>
    </source>
</evidence>
<dbReference type="Gene3D" id="2.170.270.10">
    <property type="entry name" value="SET domain"/>
    <property type="match status" value="1"/>
</dbReference>
<reference evidence="2 3" key="1">
    <citation type="journal article" date="2018" name="MBio">
        <title>Comparative Genomics Reveals the Core Gene Toolbox for the Fungus-Insect Symbiosis.</title>
        <authorList>
            <person name="Wang Y."/>
            <person name="Stata M."/>
            <person name="Wang W."/>
            <person name="Stajich J.E."/>
            <person name="White M.M."/>
            <person name="Moncalvo J.M."/>
        </authorList>
    </citation>
    <scope>NUCLEOTIDE SEQUENCE [LARGE SCALE GENOMIC DNA]</scope>
    <source>
        <strain evidence="2 3">AUS-126-30</strain>
    </source>
</reference>
<evidence type="ECO:0000313" key="3">
    <source>
        <dbReference type="Proteomes" id="UP000245591"/>
    </source>
</evidence>
<keyword evidence="3" id="KW-1185">Reference proteome</keyword>
<organism evidence="2 3">
    <name type="scientific">Smittium angustum</name>
    <dbReference type="NCBI Taxonomy" id="133377"/>
    <lineage>
        <taxon>Eukaryota</taxon>
        <taxon>Fungi</taxon>
        <taxon>Fungi incertae sedis</taxon>
        <taxon>Zoopagomycota</taxon>
        <taxon>Kickxellomycotina</taxon>
        <taxon>Harpellomycetes</taxon>
        <taxon>Harpellales</taxon>
        <taxon>Legeriomycetaceae</taxon>
        <taxon>Smittium</taxon>
    </lineage>
</organism>
<dbReference type="Proteomes" id="UP000245591">
    <property type="component" value="Unassembled WGS sequence"/>
</dbReference>
<evidence type="ECO:0000313" key="2">
    <source>
        <dbReference type="EMBL" id="PWA03417.1"/>
    </source>
</evidence>
<dbReference type="SUPFAM" id="SSF82199">
    <property type="entry name" value="SET domain"/>
    <property type="match status" value="1"/>
</dbReference>
<gene>
    <name evidence="2" type="ORF">BB558_000415</name>
</gene>
<sequence>MSKFNNNQNLPKNWQLSIKYVGNMEFKSPGLVNSLLLNHKDCKYNLKEIEQMEKIRVLENFKKNDKTKTESQSNLLPKQKNHPIPNSIKIESLINVPKHPAYPYFGLFATRNLKPDELITPYYGFVTTVEDSDDSSDYCLRLNCLAIDANTIGNLGRYVNDYRGILDKPNAEFREFINLDYNRVEMGIFVMKSKNAKSGIKKNTEICVSYGKSFWKTRNLYI</sequence>
<dbReference type="Pfam" id="PF00856">
    <property type="entry name" value="SET"/>
    <property type="match status" value="1"/>
</dbReference>
<name>A0A2U1JEA2_SMIAN</name>
<dbReference type="EMBL" id="MBFU01000017">
    <property type="protein sequence ID" value="PWA03417.1"/>
    <property type="molecule type" value="Genomic_DNA"/>
</dbReference>
<comment type="caution">
    <text evidence="2">The sequence shown here is derived from an EMBL/GenBank/DDBJ whole genome shotgun (WGS) entry which is preliminary data.</text>
</comment>
<feature type="domain" description="SET" evidence="1">
    <location>
        <begin position="86"/>
        <end position="211"/>
    </location>
</feature>
<dbReference type="InterPro" id="IPR001214">
    <property type="entry name" value="SET_dom"/>
</dbReference>
<accession>A0A2U1JEA2</accession>
<proteinExistence type="predicted"/>
<protein>
    <recommendedName>
        <fullName evidence="1">SET domain-containing protein</fullName>
    </recommendedName>
</protein>
<dbReference type="PROSITE" id="PS50280">
    <property type="entry name" value="SET"/>
    <property type="match status" value="1"/>
</dbReference>
<dbReference type="AlphaFoldDB" id="A0A2U1JEA2"/>
<dbReference type="InterPro" id="IPR046341">
    <property type="entry name" value="SET_dom_sf"/>
</dbReference>